<comment type="catalytic activity">
    <reaction evidence="10">
        <text>uridine(54) in tRNA + (6R)-5,10-methylene-5,6,7,8-tetrahydrofolate + NADH + H(+) = 5-methyluridine(54) in tRNA + (6S)-5,6,7,8-tetrahydrofolate + NAD(+)</text>
        <dbReference type="Rhea" id="RHEA:16873"/>
        <dbReference type="Rhea" id="RHEA-COMP:10167"/>
        <dbReference type="Rhea" id="RHEA-COMP:10193"/>
        <dbReference type="ChEBI" id="CHEBI:15378"/>
        <dbReference type="ChEBI" id="CHEBI:15636"/>
        <dbReference type="ChEBI" id="CHEBI:57453"/>
        <dbReference type="ChEBI" id="CHEBI:57540"/>
        <dbReference type="ChEBI" id="CHEBI:57945"/>
        <dbReference type="ChEBI" id="CHEBI:65315"/>
        <dbReference type="ChEBI" id="CHEBI:74447"/>
        <dbReference type="EC" id="2.1.1.74"/>
    </reaction>
</comment>
<sequence>MTDFQPIQVLGGGLAGTEAAWQIAQAGVPVILHEMRPIVQSPAHHSEHLAELVCSNSFGAQATDRSSGLLHEELRRLGSIVIGKADEHQVPAGGALAVDRAVFSQDLTETLSRHPLIEVRRGEVTDMPTQGIGVLTTGPLTTPALADNLRQFTGMEYMSFFDAASPIVVGESINFETAFLASRYDRGEAAYLNCPLNRDQYLHFWQELSNAEQAELKEFERETARFFEACLPIEEMARRGEDTMRYGPMKPVGLFDPRKGDFRDPENKQHRPYAVVQLRQEDKAGQLWNMVGFQTNLRWGEQKRVFKLIPGLENAEFVRMGVMHRNTFINSPELLLPTLQFKARPTLFAAGQISGTEGYTAAAAGGWLAGTNAARVALGLPTVALPATTMMGALFDFISSASPKTFQPMPPNFGILPALPQKIRNKQERYGQYRDRAFADLSAWAAMHRLA</sequence>
<keyword evidence="3 10" id="KW-0489">Methyltransferase</keyword>
<dbReference type="NCBIfam" id="TIGR00137">
    <property type="entry name" value="gid_trmFO"/>
    <property type="match status" value="1"/>
</dbReference>
<comment type="subcellular location">
    <subcellularLocation>
        <location evidence="10">Cytoplasm</location>
    </subcellularLocation>
</comment>
<evidence type="ECO:0000256" key="9">
    <source>
        <dbReference type="ARBA" id="ARBA00023027"/>
    </source>
</evidence>
<evidence type="ECO:0000256" key="8">
    <source>
        <dbReference type="ARBA" id="ARBA00022857"/>
    </source>
</evidence>
<feature type="domain" description="MnmG N-terminal" evidence="11">
    <location>
        <begin position="7"/>
        <end position="379"/>
    </location>
</feature>
<evidence type="ECO:0000256" key="7">
    <source>
        <dbReference type="ARBA" id="ARBA00022827"/>
    </source>
</evidence>
<evidence type="ECO:0000256" key="5">
    <source>
        <dbReference type="ARBA" id="ARBA00022679"/>
    </source>
</evidence>
<dbReference type="Proteomes" id="UP000646053">
    <property type="component" value="Unassembled WGS sequence"/>
</dbReference>
<keyword evidence="5 10" id="KW-0808">Transferase</keyword>
<dbReference type="PANTHER" id="PTHR11806:SF2">
    <property type="entry name" value="METHYLENETETRAHYDROFOLATE--TRNA-(URACIL-5-)-METHYLTRANSFERASE TRMFO"/>
    <property type="match status" value="1"/>
</dbReference>
<dbReference type="Pfam" id="PF01134">
    <property type="entry name" value="GIDA"/>
    <property type="match status" value="1"/>
</dbReference>
<dbReference type="AlphaFoldDB" id="A0A8J8CM54"/>
<comment type="catalytic activity">
    <reaction evidence="10">
        <text>uridine(54) in tRNA + (6R)-5,10-methylene-5,6,7,8-tetrahydrofolate + NADPH + H(+) = 5-methyluridine(54) in tRNA + (6S)-5,6,7,8-tetrahydrofolate + NADP(+)</text>
        <dbReference type="Rhea" id="RHEA:62372"/>
        <dbReference type="Rhea" id="RHEA-COMP:10167"/>
        <dbReference type="Rhea" id="RHEA-COMP:10193"/>
        <dbReference type="ChEBI" id="CHEBI:15378"/>
        <dbReference type="ChEBI" id="CHEBI:15636"/>
        <dbReference type="ChEBI" id="CHEBI:57453"/>
        <dbReference type="ChEBI" id="CHEBI:57783"/>
        <dbReference type="ChEBI" id="CHEBI:58349"/>
        <dbReference type="ChEBI" id="CHEBI:65315"/>
        <dbReference type="ChEBI" id="CHEBI:74447"/>
        <dbReference type="EC" id="2.1.1.74"/>
    </reaction>
</comment>
<dbReference type="InterPro" id="IPR004417">
    <property type="entry name" value="TrmFO"/>
</dbReference>
<accession>A0A8J8CM54</accession>
<organism evidence="12 13">
    <name type="scientific">Myxacorys almedinensis A</name>
    <dbReference type="NCBI Taxonomy" id="2690445"/>
    <lineage>
        <taxon>Bacteria</taxon>
        <taxon>Bacillati</taxon>
        <taxon>Cyanobacteriota</taxon>
        <taxon>Cyanophyceae</taxon>
        <taxon>Leptolyngbyales</taxon>
        <taxon>Leptolyngbyaceae</taxon>
        <taxon>Myxacorys</taxon>
        <taxon>Myxacorys almedinensis</taxon>
    </lineage>
</organism>
<evidence type="ECO:0000256" key="10">
    <source>
        <dbReference type="HAMAP-Rule" id="MF_01037"/>
    </source>
</evidence>
<dbReference type="EMBL" id="WVIE01000015">
    <property type="protein sequence ID" value="NDJ18395.1"/>
    <property type="molecule type" value="Genomic_DNA"/>
</dbReference>
<protein>
    <recommendedName>
        <fullName evidence="10">Methylenetetrahydrofolate--tRNA-(uracil-5-)-methyltransferase TrmFO</fullName>
        <ecNumber evidence="10">2.1.1.74</ecNumber>
    </recommendedName>
    <alternativeName>
        <fullName evidence="10">Folate-dependent tRNA (uracil-5-)-methyltransferase</fullName>
    </alternativeName>
    <alternativeName>
        <fullName evidence="10">Folate-dependent tRNA(M-5-U54)-methyltransferase</fullName>
    </alternativeName>
</protein>
<evidence type="ECO:0000256" key="3">
    <source>
        <dbReference type="ARBA" id="ARBA00022603"/>
    </source>
</evidence>
<dbReference type="Gene3D" id="3.50.50.60">
    <property type="entry name" value="FAD/NAD(P)-binding domain"/>
    <property type="match status" value="2"/>
</dbReference>
<dbReference type="GO" id="GO:0030488">
    <property type="term" value="P:tRNA methylation"/>
    <property type="evidence" value="ECO:0007669"/>
    <property type="project" value="TreeGrafter"/>
</dbReference>
<dbReference type="GO" id="GO:0002098">
    <property type="term" value="P:tRNA wobble uridine modification"/>
    <property type="evidence" value="ECO:0007669"/>
    <property type="project" value="TreeGrafter"/>
</dbReference>
<dbReference type="RefSeq" id="WP_162423914.1">
    <property type="nucleotide sequence ID" value="NZ_WVIE01000015.1"/>
</dbReference>
<evidence type="ECO:0000256" key="2">
    <source>
        <dbReference type="ARBA" id="ARBA00022490"/>
    </source>
</evidence>
<dbReference type="InterPro" id="IPR036188">
    <property type="entry name" value="FAD/NAD-bd_sf"/>
</dbReference>
<keyword evidence="6 10" id="KW-0819">tRNA processing</keyword>
<dbReference type="PANTHER" id="PTHR11806">
    <property type="entry name" value="GLUCOSE INHIBITED DIVISION PROTEIN A"/>
    <property type="match status" value="1"/>
</dbReference>
<proteinExistence type="inferred from homology"/>
<keyword evidence="8 10" id="KW-0521">NADP</keyword>
<keyword evidence="9 10" id="KW-0520">NAD</keyword>
<dbReference type="InterPro" id="IPR040131">
    <property type="entry name" value="MnmG_N"/>
</dbReference>
<keyword evidence="13" id="KW-1185">Reference proteome</keyword>
<dbReference type="InterPro" id="IPR002218">
    <property type="entry name" value="MnmG-rel"/>
</dbReference>
<evidence type="ECO:0000313" key="13">
    <source>
        <dbReference type="Proteomes" id="UP000646053"/>
    </source>
</evidence>
<name>A0A8J8CM54_9CYAN</name>
<evidence type="ECO:0000256" key="1">
    <source>
        <dbReference type="ARBA" id="ARBA00001974"/>
    </source>
</evidence>
<comment type="caution">
    <text evidence="12">The sequence shown here is derived from an EMBL/GenBank/DDBJ whole genome shotgun (WGS) entry which is preliminary data.</text>
</comment>
<dbReference type="HAMAP" id="MF_01037">
    <property type="entry name" value="TrmFO"/>
    <property type="match status" value="1"/>
</dbReference>
<reference evidence="12" key="1">
    <citation type="submission" date="2019-12" db="EMBL/GenBank/DDBJ databases">
        <title>High-Quality draft genome sequences of three cyanobacteria isolated from the limestone walls of the Old Cathedral of Coimbra.</title>
        <authorList>
            <person name="Tiago I."/>
            <person name="Soares F."/>
            <person name="Portugal A."/>
        </authorList>
    </citation>
    <scope>NUCLEOTIDE SEQUENCE</scope>
    <source>
        <strain evidence="12">A</strain>
    </source>
</reference>
<evidence type="ECO:0000256" key="6">
    <source>
        <dbReference type="ARBA" id="ARBA00022694"/>
    </source>
</evidence>
<feature type="binding site" evidence="10">
    <location>
        <begin position="11"/>
        <end position="16"/>
    </location>
    <ligand>
        <name>FAD</name>
        <dbReference type="ChEBI" id="CHEBI:57692"/>
    </ligand>
</feature>
<dbReference type="SUPFAM" id="SSF51905">
    <property type="entry name" value="FAD/NAD(P)-binding domain"/>
    <property type="match status" value="1"/>
</dbReference>
<keyword evidence="4 10" id="KW-0285">Flavoprotein</keyword>
<dbReference type="NCBIfam" id="NF003739">
    <property type="entry name" value="PRK05335.1"/>
    <property type="match status" value="1"/>
</dbReference>
<comment type="similarity">
    <text evidence="10">Belongs to the MnmG family. TrmFO subfamily.</text>
</comment>
<dbReference type="GO" id="GO:0005829">
    <property type="term" value="C:cytosol"/>
    <property type="evidence" value="ECO:0007669"/>
    <property type="project" value="TreeGrafter"/>
</dbReference>
<evidence type="ECO:0000259" key="11">
    <source>
        <dbReference type="Pfam" id="PF01134"/>
    </source>
</evidence>
<dbReference type="GO" id="GO:0050660">
    <property type="term" value="F:flavin adenine dinucleotide binding"/>
    <property type="evidence" value="ECO:0007669"/>
    <property type="project" value="UniProtKB-UniRule"/>
</dbReference>
<gene>
    <name evidence="10 12" type="primary">trmFO</name>
    <name evidence="12" type="ORF">GS601_14015</name>
</gene>
<comment type="function">
    <text evidence="10">Catalyzes the folate-dependent formation of 5-methyl-uridine at position 54 (M-5-U54) in all tRNAs.</text>
</comment>
<dbReference type="EC" id="2.1.1.74" evidence="10"/>
<evidence type="ECO:0000256" key="4">
    <source>
        <dbReference type="ARBA" id="ARBA00022630"/>
    </source>
</evidence>
<comment type="cofactor">
    <cofactor evidence="1 10">
        <name>FAD</name>
        <dbReference type="ChEBI" id="CHEBI:57692"/>
    </cofactor>
</comment>
<keyword evidence="2 10" id="KW-0963">Cytoplasm</keyword>
<dbReference type="GO" id="GO:0047151">
    <property type="term" value="F:tRNA (uracil(54)-C5)-methyltransferase activity, 5,10-methylenetetrahydrofolate-dependent"/>
    <property type="evidence" value="ECO:0007669"/>
    <property type="project" value="UniProtKB-UniRule"/>
</dbReference>
<evidence type="ECO:0000313" key="12">
    <source>
        <dbReference type="EMBL" id="NDJ18395.1"/>
    </source>
</evidence>
<keyword evidence="7 10" id="KW-0274">FAD</keyword>